<dbReference type="InterPro" id="IPR006195">
    <property type="entry name" value="aa-tRNA-synth_II"/>
</dbReference>
<feature type="binding site" evidence="8">
    <location>
        <position position="165"/>
    </location>
    <ligand>
        <name>substrate</name>
    </ligand>
</feature>
<dbReference type="HAMAP" id="MF_00253_B">
    <property type="entry name" value="Gly_tRNA_synth_B"/>
    <property type="match status" value="1"/>
</dbReference>
<evidence type="ECO:0000256" key="1">
    <source>
        <dbReference type="ARBA" id="ARBA00008226"/>
    </source>
</evidence>
<evidence type="ECO:0000256" key="4">
    <source>
        <dbReference type="ARBA" id="ARBA00022741"/>
    </source>
</evidence>
<dbReference type="RefSeq" id="WP_290707076.1">
    <property type="nucleotide sequence ID" value="NZ_BAAAVS010000021.1"/>
</dbReference>
<feature type="binding site" evidence="8">
    <location>
        <begin position="207"/>
        <end position="212"/>
    </location>
    <ligand>
        <name>ATP</name>
        <dbReference type="ChEBI" id="CHEBI:30616"/>
    </ligand>
</feature>
<dbReference type="SUPFAM" id="SSF55681">
    <property type="entry name" value="Class II aaRS and biotin synthetases"/>
    <property type="match status" value="1"/>
</dbReference>
<organism evidence="10 11">
    <name type="scientific">Gordonia defluvii</name>
    <dbReference type="NCBI Taxonomy" id="283718"/>
    <lineage>
        <taxon>Bacteria</taxon>
        <taxon>Bacillati</taxon>
        <taxon>Actinomycetota</taxon>
        <taxon>Actinomycetes</taxon>
        <taxon>Mycobacteriales</taxon>
        <taxon>Gordoniaceae</taxon>
        <taxon>Gordonia</taxon>
    </lineage>
</organism>
<evidence type="ECO:0000313" key="10">
    <source>
        <dbReference type="EMBL" id="GAA3034538.1"/>
    </source>
</evidence>
<comment type="caution">
    <text evidence="10">The sequence shown here is derived from an EMBL/GenBank/DDBJ whole genome shotgun (WGS) entry which is preliminary data.</text>
</comment>
<protein>
    <recommendedName>
        <fullName evidence="8">Glycine--tRNA ligase</fullName>
        <ecNumber evidence="8">6.1.1.14</ecNumber>
    </recommendedName>
    <alternativeName>
        <fullName evidence="8">Glycyl-tRNA synthetase</fullName>
        <shortName evidence="8">GlyRS</shortName>
    </alternativeName>
</protein>
<dbReference type="InterPro" id="IPR027031">
    <property type="entry name" value="Gly-tRNA_synthase/POLG2"/>
</dbReference>
<dbReference type="Pfam" id="PF03129">
    <property type="entry name" value="HGTP_anticodon"/>
    <property type="match status" value="1"/>
</dbReference>
<dbReference type="GO" id="GO:0016874">
    <property type="term" value="F:ligase activity"/>
    <property type="evidence" value="ECO:0007669"/>
    <property type="project" value="UniProtKB-KW"/>
</dbReference>
<dbReference type="InterPro" id="IPR045864">
    <property type="entry name" value="aa-tRNA-synth_II/BPL/LPL"/>
</dbReference>
<dbReference type="InterPro" id="IPR002314">
    <property type="entry name" value="aa-tRNA-synt_IIb"/>
</dbReference>
<dbReference type="Pfam" id="PF00587">
    <property type="entry name" value="tRNA-synt_2b"/>
    <property type="match status" value="1"/>
</dbReference>
<dbReference type="InterPro" id="IPR004154">
    <property type="entry name" value="Anticodon-bd"/>
</dbReference>
<dbReference type="PROSITE" id="PS50862">
    <property type="entry name" value="AA_TRNA_LIGASE_II"/>
    <property type="match status" value="1"/>
</dbReference>
<gene>
    <name evidence="8" type="primary">glyQS</name>
    <name evidence="10" type="ORF">GCM10010528_14230</name>
</gene>
<dbReference type="InterPro" id="IPR036621">
    <property type="entry name" value="Anticodon-bd_dom_sf"/>
</dbReference>
<dbReference type="PANTHER" id="PTHR10745:SF8">
    <property type="entry name" value="DNA POLYMERASE SUBUNIT GAMMA-2, MITOCHONDRIAL"/>
    <property type="match status" value="1"/>
</dbReference>
<keyword evidence="6 8" id="KW-0648">Protein biosynthesis</keyword>
<feature type="binding site" evidence="8">
    <location>
        <begin position="328"/>
        <end position="331"/>
    </location>
    <ligand>
        <name>ATP</name>
        <dbReference type="ChEBI" id="CHEBI:30616"/>
    </ligand>
</feature>
<keyword evidence="5 8" id="KW-0067">ATP-binding</keyword>
<reference evidence="11" key="1">
    <citation type="journal article" date="2019" name="Int. J. Syst. Evol. Microbiol.">
        <title>The Global Catalogue of Microorganisms (GCM) 10K type strain sequencing project: providing services to taxonomists for standard genome sequencing and annotation.</title>
        <authorList>
            <consortium name="The Broad Institute Genomics Platform"/>
            <consortium name="The Broad Institute Genome Sequencing Center for Infectious Disease"/>
            <person name="Wu L."/>
            <person name="Ma J."/>
        </authorList>
    </citation>
    <scope>NUCLEOTIDE SEQUENCE [LARGE SCALE GENOMIC DNA]</scope>
    <source>
        <strain evidence="11">JCM 14234</strain>
    </source>
</reference>
<feature type="binding site" evidence="8">
    <location>
        <begin position="197"/>
        <end position="199"/>
    </location>
    <ligand>
        <name>ATP</name>
        <dbReference type="ChEBI" id="CHEBI:30616"/>
    </ligand>
</feature>
<feature type="domain" description="Aminoacyl-transfer RNA synthetases class-II family profile" evidence="9">
    <location>
        <begin position="8"/>
        <end position="367"/>
    </location>
</feature>
<proteinExistence type="inferred from homology"/>
<evidence type="ECO:0000256" key="3">
    <source>
        <dbReference type="ARBA" id="ARBA00022598"/>
    </source>
</evidence>
<dbReference type="PANTHER" id="PTHR10745">
    <property type="entry name" value="GLYCYL-TRNA SYNTHETASE/DNA POLYMERASE SUBUNIT GAMMA-2"/>
    <property type="match status" value="1"/>
</dbReference>
<comment type="similarity">
    <text evidence="1 8">Belongs to the class-II aminoacyl-tRNA synthetase family.</text>
</comment>
<comment type="function">
    <text evidence="8">Catalyzes the attachment of glycine to tRNA(Gly).</text>
</comment>
<feature type="binding site" evidence="8">
    <location>
        <begin position="212"/>
        <end position="216"/>
    </location>
    <ligand>
        <name>substrate</name>
    </ligand>
</feature>
<keyword evidence="7 8" id="KW-0030">Aminoacyl-tRNA synthetase</keyword>
<dbReference type="CDD" id="cd00858">
    <property type="entry name" value="GlyRS_anticodon"/>
    <property type="match status" value="1"/>
</dbReference>
<dbReference type="CDD" id="cd00774">
    <property type="entry name" value="GlyRS-like_core"/>
    <property type="match status" value="1"/>
</dbReference>
<evidence type="ECO:0000259" key="9">
    <source>
        <dbReference type="PROSITE" id="PS50862"/>
    </source>
</evidence>
<dbReference type="SUPFAM" id="SSF52954">
    <property type="entry name" value="Class II aaRS ABD-related"/>
    <property type="match status" value="1"/>
</dbReference>
<dbReference type="Gene3D" id="3.40.50.800">
    <property type="entry name" value="Anticodon-binding domain"/>
    <property type="match status" value="1"/>
</dbReference>
<dbReference type="EC" id="6.1.1.14" evidence="8"/>
<dbReference type="NCBIfam" id="NF003211">
    <property type="entry name" value="PRK04173.1"/>
    <property type="match status" value="1"/>
</dbReference>
<dbReference type="InterPro" id="IPR022961">
    <property type="entry name" value="Gly_tRNA_ligase_bac"/>
</dbReference>
<dbReference type="EMBL" id="BAAAVS010000021">
    <property type="protein sequence ID" value="GAA3034538.1"/>
    <property type="molecule type" value="Genomic_DNA"/>
</dbReference>
<comment type="subunit">
    <text evidence="8">Homodimer.</text>
</comment>
<evidence type="ECO:0000256" key="8">
    <source>
        <dbReference type="HAMAP-Rule" id="MF_00253"/>
    </source>
</evidence>
<sequence length="463" mass="52819">MAVPSKVDAVVNLAKRRGLVFPCGEIYGGTRSAWDYGPLGVELKENIKRQWWRSMVTSRDDVVGLDSSVILPRQVWVASGHVSVFNDPLVECLNCHKRHRQDHLQEAYAEKKGLDDPDAVPMTEIVCPDCGTRGQWTEPRDFNMMLKTFLGPIESEEGLHYLRPETAQGIFVNFKNVLTTSRKKPPFGIAQIGKSFRNEITPGNFIFRTREFEQMEMEFFVKPGEDDQWHRYWIDERLNWYVDLGIDRDNLRLFEHPLEKLSHYSKGTTDVEYKFGFAGSEWGELEGVANRTDFDLSTHSEHSGEKLEYFEQATGERYTPYVIEPAAGLGRSLMAFLCDAYTDEEVPNAKGGTDTRAVLKLDRRLAPVKAAVLPLSRNEALSPKARDLAAQLRQYWNIEFDDAQGIGKRYRRQDEIGTPFCITVDFDTLDDQAVTIRERDTMAQERVALDKVVEYLGGKLIGS</sequence>
<dbReference type="NCBIfam" id="TIGR00389">
    <property type="entry name" value="glyS_dimeric"/>
    <property type="match status" value="1"/>
</dbReference>
<dbReference type="InterPro" id="IPR033731">
    <property type="entry name" value="GlyRS-like_core"/>
</dbReference>
<evidence type="ECO:0000256" key="2">
    <source>
        <dbReference type="ARBA" id="ARBA00022490"/>
    </source>
</evidence>
<feature type="binding site" evidence="8">
    <location>
        <begin position="324"/>
        <end position="328"/>
    </location>
    <ligand>
        <name>substrate</name>
    </ligand>
</feature>
<dbReference type="InterPro" id="IPR002315">
    <property type="entry name" value="tRNA-synt_gly"/>
</dbReference>
<dbReference type="Proteomes" id="UP001501035">
    <property type="component" value="Unassembled WGS sequence"/>
</dbReference>
<feature type="binding site" evidence="8">
    <location>
        <begin position="284"/>
        <end position="285"/>
    </location>
    <ligand>
        <name>ATP</name>
        <dbReference type="ChEBI" id="CHEBI:30616"/>
    </ligand>
</feature>
<accession>A0ABP6LBC2</accession>
<keyword evidence="11" id="KW-1185">Reference proteome</keyword>
<feature type="binding site" evidence="8">
    <location>
        <position position="100"/>
    </location>
    <ligand>
        <name>substrate</name>
    </ligand>
</feature>
<keyword evidence="4 8" id="KW-0547">Nucleotide-binding</keyword>
<evidence type="ECO:0000256" key="5">
    <source>
        <dbReference type="ARBA" id="ARBA00022840"/>
    </source>
</evidence>
<evidence type="ECO:0000256" key="7">
    <source>
        <dbReference type="ARBA" id="ARBA00023146"/>
    </source>
</evidence>
<dbReference type="PRINTS" id="PR01043">
    <property type="entry name" value="TRNASYNTHGLY"/>
</dbReference>
<name>A0ABP6LBC2_9ACTN</name>
<evidence type="ECO:0000256" key="6">
    <source>
        <dbReference type="ARBA" id="ARBA00022917"/>
    </source>
</evidence>
<dbReference type="Gene3D" id="3.30.930.10">
    <property type="entry name" value="Bira Bifunctional Protein, Domain 2"/>
    <property type="match status" value="1"/>
</dbReference>
<keyword evidence="2 8" id="KW-0963">Cytoplasm</keyword>
<comment type="subcellular location">
    <subcellularLocation>
        <location evidence="8">Cytoplasm</location>
    </subcellularLocation>
</comment>
<keyword evidence="3 8" id="KW-0436">Ligase</keyword>
<evidence type="ECO:0000313" key="11">
    <source>
        <dbReference type="Proteomes" id="UP001501035"/>
    </source>
</evidence>
<comment type="catalytic activity">
    <reaction evidence="8">
        <text>tRNA(Gly) + glycine + ATP = glycyl-tRNA(Gly) + AMP + diphosphate</text>
        <dbReference type="Rhea" id="RHEA:16013"/>
        <dbReference type="Rhea" id="RHEA-COMP:9664"/>
        <dbReference type="Rhea" id="RHEA-COMP:9683"/>
        <dbReference type="ChEBI" id="CHEBI:30616"/>
        <dbReference type="ChEBI" id="CHEBI:33019"/>
        <dbReference type="ChEBI" id="CHEBI:57305"/>
        <dbReference type="ChEBI" id="CHEBI:78442"/>
        <dbReference type="ChEBI" id="CHEBI:78522"/>
        <dbReference type="ChEBI" id="CHEBI:456215"/>
        <dbReference type="EC" id="6.1.1.14"/>
    </reaction>
</comment>